<sequence>MDFDSKAGPSKIFRYGDSDYEETLLKWAAEVDEEDENGTGIDSDAEFIYSDNESVRNKNGQRLRKTFY</sequence>
<protein>
    <submittedName>
        <fullName evidence="1">Uncharacterized protein</fullName>
    </submittedName>
</protein>
<comment type="caution">
    <text evidence="1">The sequence shown here is derived from an EMBL/GenBank/DDBJ whole genome shotgun (WGS) entry which is preliminary data.</text>
</comment>
<dbReference type="OrthoDB" id="6780383at2759"/>
<name>A0A9P0KEH5_ACAOB</name>
<reference evidence="1" key="1">
    <citation type="submission" date="2022-03" db="EMBL/GenBank/DDBJ databases">
        <authorList>
            <person name="Sayadi A."/>
        </authorList>
    </citation>
    <scope>NUCLEOTIDE SEQUENCE</scope>
</reference>
<dbReference type="AlphaFoldDB" id="A0A9P0KEH5"/>
<keyword evidence="2" id="KW-1185">Reference proteome</keyword>
<evidence type="ECO:0000313" key="1">
    <source>
        <dbReference type="EMBL" id="CAH1973747.1"/>
    </source>
</evidence>
<evidence type="ECO:0000313" key="2">
    <source>
        <dbReference type="Proteomes" id="UP001152888"/>
    </source>
</evidence>
<gene>
    <name evidence="1" type="ORF">ACAOBT_LOCUS10727</name>
</gene>
<accession>A0A9P0KEH5</accession>
<proteinExistence type="predicted"/>
<dbReference type="EMBL" id="CAKOFQ010006814">
    <property type="protein sequence ID" value="CAH1973747.1"/>
    <property type="molecule type" value="Genomic_DNA"/>
</dbReference>
<organism evidence="1 2">
    <name type="scientific">Acanthoscelides obtectus</name>
    <name type="common">Bean weevil</name>
    <name type="synonym">Bruchus obtectus</name>
    <dbReference type="NCBI Taxonomy" id="200917"/>
    <lineage>
        <taxon>Eukaryota</taxon>
        <taxon>Metazoa</taxon>
        <taxon>Ecdysozoa</taxon>
        <taxon>Arthropoda</taxon>
        <taxon>Hexapoda</taxon>
        <taxon>Insecta</taxon>
        <taxon>Pterygota</taxon>
        <taxon>Neoptera</taxon>
        <taxon>Endopterygota</taxon>
        <taxon>Coleoptera</taxon>
        <taxon>Polyphaga</taxon>
        <taxon>Cucujiformia</taxon>
        <taxon>Chrysomeloidea</taxon>
        <taxon>Chrysomelidae</taxon>
        <taxon>Bruchinae</taxon>
        <taxon>Bruchini</taxon>
        <taxon>Acanthoscelides</taxon>
    </lineage>
</organism>
<dbReference type="Proteomes" id="UP001152888">
    <property type="component" value="Unassembled WGS sequence"/>
</dbReference>